<dbReference type="STRING" id="644352.J3NZ99"/>
<dbReference type="RefSeq" id="XP_009222682.1">
    <property type="nucleotide sequence ID" value="XM_009224418.1"/>
</dbReference>
<keyword evidence="5" id="KW-1185">Reference proteome</keyword>
<name>J3NZ99_GAET3</name>
<accession>J3NZ99</accession>
<dbReference type="GeneID" id="20347056"/>
<dbReference type="EnsemblFungi" id="EJT76682">
    <property type="protein sequence ID" value="EJT76682"/>
    <property type="gene ID" value="GGTG_06598"/>
</dbReference>
<keyword evidence="1" id="KW-0732">Signal</keyword>
<dbReference type="CDD" id="cd01830">
    <property type="entry name" value="XynE_like"/>
    <property type="match status" value="1"/>
</dbReference>
<evidence type="ECO:0000313" key="3">
    <source>
        <dbReference type="EMBL" id="EJT76682.1"/>
    </source>
</evidence>
<organism evidence="3">
    <name type="scientific">Gaeumannomyces tritici (strain R3-111a-1)</name>
    <name type="common">Wheat and barley take-all root rot fungus</name>
    <name type="synonym">Gaeumannomyces graminis var. tritici</name>
    <dbReference type="NCBI Taxonomy" id="644352"/>
    <lineage>
        <taxon>Eukaryota</taxon>
        <taxon>Fungi</taxon>
        <taxon>Dikarya</taxon>
        <taxon>Ascomycota</taxon>
        <taxon>Pezizomycotina</taxon>
        <taxon>Sordariomycetes</taxon>
        <taxon>Sordariomycetidae</taxon>
        <taxon>Magnaporthales</taxon>
        <taxon>Magnaporthaceae</taxon>
        <taxon>Gaeumannomyces</taxon>
    </lineage>
</organism>
<proteinExistence type="predicted"/>
<dbReference type="AlphaFoldDB" id="J3NZ99"/>
<reference evidence="4" key="4">
    <citation type="journal article" date="2015" name="G3 (Bethesda)">
        <title>Genome sequences of three phytopathogenic species of the Magnaporthaceae family of fungi.</title>
        <authorList>
            <person name="Okagaki L.H."/>
            <person name="Nunes C.C."/>
            <person name="Sailsbery J."/>
            <person name="Clay B."/>
            <person name="Brown D."/>
            <person name="John T."/>
            <person name="Oh Y."/>
            <person name="Young N."/>
            <person name="Fitzgerald M."/>
            <person name="Haas B.J."/>
            <person name="Zeng Q."/>
            <person name="Young S."/>
            <person name="Adiconis X."/>
            <person name="Fan L."/>
            <person name="Levin J.Z."/>
            <person name="Mitchell T.K."/>
            <person name="Okubara P.A."/>
            <person name="Farman M.L."/>
            <person name="Kohn L.M."/>
            <person name="Birren B."/>
            <person name="Ma L.-J."/>
            <person name="Dean R.A."/>
        </authorList>
    </citation>
    <scope>NUCLEOTIDE SEQUENCE</scope>
    <source>
        <strain evidence="4">R3-111a-1</strain>
    </source>
</reference>
<dbReference type="InterPro" id="IPR053140">
    <property type="entry name" value="GDSL_Rv0518-like"/>
</dbReference>
<reference evidence="4" key="5">
    <citation type="submission" date="2018-04" db="UniProtKB">
        <authorList>
            <consortium name="EnsemblFungi"/>
        </authorList>
    </citation>
    <scope>IDENTIFICATION</scope>
    <source>
        <strain evidence="4">R3-111a-1</strain>
    </source>
</reference>
<dbReference type="PANTHER" id="PTHR43784:SF2">
    <property type="entry name" value="GDSL-LIKE LIPASE_ACYLHYDROLASE, PUTATIVE (AFU_ORTHOLOGUE AFUA_2G00820)-RELATED"/>
    <property type="match status" value="1"/>
</dbReference>
<reference evidence="3" key="2">
    <citation type="submission" date="2010-07" db="EMBL/GenBank/DDBJ databases">
        <authorList>
            <consortium name="The Broad Institute Genome Sequencing Platform"/>
            <consortium name="Broad Institute Genome Sequencing Center for Infectious Disease"/>
            <person name="Ma L.-J."/>
            <person name="Dead R."/>
            <person name="Young S."/>
            <person name="Zeng Q."/>
            <person name="Koehrsen M."/>
            <person name="Alvarado L."/>
            <person name="Berlin A."/>
            <person name="Chapman S.B."/>
            <person name="Chen Z."/>
            <person name="Freedman E."/>
            <person name="Gellesch M."/>
            <person name="Goldberg J."/>
            <person name="Griggs A."/>
            <person name="Gujja S."/>
            <person name="Heilman E.R."/>
            <person name="Heiman D."/>
            <person name="Hepburn T."/>
            <person name="Howarth C."/>
            <person name="Jen D."/>
            <person name="Larson L."/>
            <person name="Mehta T."/>
            <person name="Neiman D."/>
            <person name="Pearson M."/>
            <person name="Roberts A."/>
            <person name="Saif S."/>
            <person name="Shea T."/>
            <person name="Shenoy N."/>
            <person name="Sisk P."/>
            <person name="Stolte C."/>
            <person name="Sykes S."/>
            <person name="Walk T."/>
            <person name="White J."/>
            <person name="Yandava C."/>
            <person name="Haas B."/>
            <person name="Nusbaum C."/>
            <person name="Birren B."/>
        </authorList>
    </citation>
    <scope>NUCLEOTIDE SEQUENCE</scope>
    <source>
        <strain evidence="3">R3-111a-1</strain>
    </source>
</reference>
<dbReference type="OrthoDB" id="10071171at2759"/>
<dbReference type="Proteomes" id="UP000006039">
    <property type="component" value="Unassembled WGS sequence"/>
</dbReference>
<dbReference type="InterPro" id="IPR013830">
    <property type="entry name" value="SGNH_hydro"/>
</dbReference>
<dbReference type="InterPro" id="IPR036514">
    <property type="entry name" value="SGNH_hydro_sf"/>
</dbReference>
<dbReference type="EMBL" id="GL385397">
    <property type="protein sequence ID" value="EJT76682.1"/>
    <property type="molecule type" value="Genomic_DNA"/>
</dbReference>
<evidence type="ECO:0000313" key="5">
    <source>
        <dbReference type="Proteomes" id="UP000006039"/>
    </source>
</evidence>
<evidence type="ECO:0000313" key="4">
    <source>
        <dbReference type="EnsemblFungi" id="EJT76682"/>
    </source>
</evidence>
<dbReference type="SUPFAM" id="SSF52266">
    <property type="entry name" value="SGNH hydrolase"/>
    <property type="match status" value="1"/>
</dbReference>
<reference evidence="5" key="1">
    <citation type="submission" date="2010-07" db="EMBL/GenBank/DDBJ databases">
        <title>The genome sequence of Gaeumannomyces graminis var. tritici strain R3-111a-1.</title>
        <authorList>
            <consortium name="The Broad Institute Genome Sequencing Platform"/>
            <person name="Ma L.-J."/>
            <person name="Dead R."/>
            <person name="Young S."/>
            <person name="Zeng Q."/>
            <person name="Koehrsen M."/>
            <person name="Alvarado L."/>
            <person name="Berlin A."/>
            <person name="Chapman S.B."/>
            <person name="Chen Z."/>
            <person name="Freedman E."/>
            <person name="Gellesch M."/>
            <person name="Goldberg J."/>
            <person name="Griggs A."/>
            <person name="Gujja S."/>
            <person name="Heilman E.R."/>
            <person name="Heiman D."/>
            <person name="Hepburn T."/>
            <person name="Howarth C."/>
            <person name="Jen D."/>
            <person name="Larson L."/>
            <person name="Mehta T."/>
            <person name="Neiman D."/>
            <person name="Pearson M."/>
            <person name="Roberts A."/>
            <person name="Saif S."/>
            <person name="Shea T."/>
            <person name="Shenoy N."/>
            <person name="Sisk P."/>
            <person name="Stolte C."/>
            <person name="Sykes S."/>
            <person name="Walk T."/>
            <person name="White J."/>
            <person name="Yandava C."/>
            <person name="Haas B."/>
            <person name="Nusbaum C."/>
            <person name="Birren B."/>
        </authorList>
    </citation>
    <scope>NUCLEOTIDE SEQUENCE [LARGE SCALE GENOMIC DNA]</scope>
    <source>
        <strain evidence="5">R3-111a-1</strain>
    </source>
</reference>
<dbReference type="Pfam" id="PF13472">
    <property type="entry name" value="Lipase_GDSL_2"/>
    <property type="match status" value="1"/>
</dbReference>
<sequence>MAPSLRLLLRGAIAALLLSARSDAAPSTLTPASGLLSARQGTGTDHRWVAIWTSMPQQVEPDNLPPSPYRSSPIFRDATLRQTLYMAAGAERIRVQISNTFGGSDLTISAASVALPAGGKAGVGRVDTSTLKPLTFGGGKASVTVPRGQVAYSDGIDFKVSPESNLALTLYLQGGQTGSAITGHPGSRTTSWIQAGNRVEAADVAGTSTKHWYFASAVEAWAGPDTLAGALVVLGDSITDGRGSTDDANNRWPDRLLAQMRKAGAAADGLDKISVVNQAAGGNAVLAGGLGPTLLTRYRRDALQVSGARYALLYEGVNDIGSAGSDVSGRLQSAFTQIARDCRQAGLVVLAATITPFGGQGQAYSTPAREQMRVRFNQWVIASNGTVFDGVVDLAKFVADPRDASKLLAAYDSGDHLHLSVAGYQHMADQFPLEVFKLKPKTG</sequence>
<feature type="domain" description="SGNH hydrolase-type esterase" evidence="2">
    <location>
        <begin position="233"/>
        <end position="425"/>
    </location>
</feature>
<dbReference type="Gene3D" id="3.40.50.1110">
    <property type="entry name" value="SGNH hydrolase"/>
    <property type="match status" value="1"/>
</dbReference>
<dbReference type="eggNOG" id="ENOG502SI1A">
    <property type="taxonomic scope" value="Eukaryota"/>
</dbReference>
<feature type="signal peptide" evidence="1">
    <location>
        <begin position="1"/>
        <end position="24"/>
    </location>
</feature>
<dbReference type="PANTHER" id="PTHR43784">
    <property type="entry name" value="GDSL-LIKE LIPASE/ACYLHYDROLASE, PUTATIVE (AFU_ORTHOLOGUE AFUA_2G00820)-RELATED"/>
    <property type="match status" value="1"/>
</dbReference>
<protein>
    <recommendedName>
        <fullName evidence="2">SGNH hydrolase-type esterase domain-containing protein</fullName>
    </recommendedName>
</protein>
<dbReference type="HOGENOM" id="CLU_029872_0_1_1"/>
<evidence type="ECO:0000259" key="2">
    <source>
        <dbReference type="Pfam" id="PF13472"/>
    </source>
</evidence>
<gene>
    <name evidence="4" type="primary">20347056</name>
    <name evidence="3" type="ORF">GGTG_06598</name>
</gene>
<reference evidence="3" key="3">
    <citation type="submission" date="2010-09" db="EMBL/GenBank/DDBJ databases">
        <title>Annotation of Gaeumannomyces graminis var. tritici R3-111a-1.</title>
        <authorList>
            <consortium name="The Broad Institute Genome Sequencing Platform"/>
            <person name="Ma L.-J."/>
            <person name="Dead R."/>
            <person name="Young S.K."/>
            <person name="Zeng Q."/>
            <person name="Gargeya S."/>
            <person name="Fitzgerald M."/>
            <person name="Haas B."/>
            <person name="Abouelleil A."/>
            <person name="Alvarado L."/>
            <person name="Arachchi H.M."/>
            <person name="Berlin A."/>
            <person name="Brown A."/>
            <person name="Chapman S.B."/>
            <person name="Chen Z."/>
            <person name="Dunbar C."/>
            <person name="Freedman E."/>
            <person name="Gearin G."/>
            <person name="Gellesch M."/>
            <person name="Goldberg J."/>
            <person name="Griggs A."/>
            <person name="Gujja S."/>
            <person name="Heiman D."/>
            <person name="Howarth C."/>
            <person name="Larson L."/>
            <person name="Lui A."/>
            <person name="MacDonald P.J.P."/>
            <person name="Mehta T."/>
            <person name="Montmayeur A."/>
            <person name="Murphy C."/>
            <person name="Neiman D."/>
            <person name="Pearson M."/>
            <person name="Priest M."/>
            <person name="Roberts A."/>
            <person name="Saif S."/>
            <person name="Shea T."/>
            <person name="Shenoy N."/>
            <person name="Sisk P."/>
            <person name="Stolte C."/>
            <person name="Sykes S."/>
            <person name="Yandava C."/>
            <person name="Wortman J."/>
            <person name="Nusbaum C."/>
            <person name="Birren B."/>
        </authorList>
    </citation>
    <scope>NUCLEOTIDE SEQUENCE</scope>
    <source>
        <strain evidence="3">R3-111a-1</strain>
    </source>
</reference>
<evidence type="ECO:0000256" key="1">
    <source>
        <dbReference type="SAM" id="SignalP"/>
    </source>
</evidence>
<dbReference type="VEuPathDB" id="FungiDB:GGTG_06598"/>
<feature type="chain" id="PRO_5015094696" description="SGNH hydrolase-type esterase domain-containing protein" evidence="1">
    <location>
        <begin position="25"/>
        <end position="443"/>
    </location>
</feature>